<dbReference type="RefSeq" id="WP_146503629.1">
    <property type="nucleotide sequence ID" value="NZ_SJPG01000001.1"/>
</dbReference>
<dbReference type="AlphaFoldDB" id="A0A5C5XFA5"/>
<evidence type="ECO:0000313" key="2">
    <source>
        <dbReference type="Proteomes" id="UP000316095"/>
    </source>
</evidence>
<dbReference type="Proteomes" id="UP000316095">
    <property type="component" value="Unassembled WGS sequence"/>
</dbReference>
<accession>A0A5C5XFA5</accession>
<gene>
    <name evidence="1" type="ORF">Pan54_24070</name>
</gene>
<evidence type="ECO:0000313" key="1">
    <source>
        <dbReference type="EMBL" id="TWT61670.1"/>
    </source>
</evidence>
<reference evidence="1 2" key="1">
    <citation type="submission" date="2019-02" db="EMBL/GenBank/DDBJ databases">
        <title>Deep-cultivation of Planctomycetes and their phenomic and genomic characterization uncovers novel biology.</title>
        <authorList>
            <person name="Wiegand S."/>
            <person name="Jogler M."/>
            <person name="Boedeker C."/>
            <person name="Pinto D."/>
            <person name="Vollmers J."/>
            <person name="Rivas-Marin E."/>
            <person name="Kohn T."/>
            <person name="Peeters S.H."/>
            <person name="Heuer A."/>
            <person name="Rast P."/>
            <person name="Oberbeckmann S."/>
            <person name="Bunk B."/>
            <person name="Jeske O."/>
            <person name="Meyerdierks A."/>
            <person name="Storesund J.E."/>
            <person name="Kallscheuer N."/>
            <person name="Luecker S."/>
            <person name="Lage O.M."/>
            <person name="Pohl T."/>
            <person name="Merkel B.J."/>
            <person name="Hornburger P."/>
            <person name="Mueller R.-W."/>
            <person name="Bruemmer F."/>
            <person name="Labrenz M."/>
            <person name="Spormann A.M."/>
            <person name="Op Den Camp H."/>
            <person name="Overmann J."/>
            <person name="Amann R."/>
            <person name="Jetten M.S.M."/>
            <person name="Mascher T."/>
            <person name="Medema M.H."/>
            <person name="Devos D.P."/>
            <person name="Kaster A.-K."/>
            <person name="Ovreas L."/>
            <person name="Rohde M."/>
            <person name="Galperin M.Y."/>
            <person name="Jogler C."/>
        </authorList>
    </citation>
    <scope>NUCLEOTIDE SEQUENCE [LARGE SCALE GENOMIC DNA]</scope>
    <source>
        <strain evidence="1 2">Pan54</strain>
    </source>
</reference>
<keyword evidence="2" id="KW-1185">Reference proteome</keyword>
<protein>
    <submittedName>
        <fullName evidence="1">Uncharacterized protein</fullName>
    </submittedName>
</protein>
<dbReference type="EMBL" id="SJPG01000001">
    <property type="protein sequence ID" value="TWT61670.1"/>
    <property type="molecule type" value="Genomic_DNA"/>
</dbReference>
<organism evidence="1 2">
    <name type="scientific">Rubinisphaera italica</name>
    <dbReference type="NCBI Taxonomy" id="2527969"/>
    <lineage>
        <taxon>Bacteria</taxon>
        <taxon>Pseudomonadati</taxon>
        <taxon>Planctomycetota</taxon>
        <taxon>Planctomycetia</taxon>
        <taxon>Planctomycetales</taxon>
        <taxon>Planctomycetaceae</taxon>
        <taxon>Rubinisphaera</taxon>
    </lineage>
</organism>
<proteinExistence type="predicted"/>
<comment type="caution">
    <text evidence="1">The sequence shown here is derived from an EMBL/GenBank/DDBJ whole genome shotgun (WGS) entry which is preliminary data.</text>
</comment>
<dbReference type="OrthoDB" id="283318at2"/>
<sequence length="66" mass="7316">MLVDLEDGACQRCGGQLEITDADDVSLDAECTDCGESIHVEIDYFNDGGIKYWPEVMAELESEEEL</sequence>
<name>A0A5C5XFA5_9PLAN</name>